<dbReference type="AlphaFoldDB" id="A0A4Y2VR05"/>
<evidence type="ECO:0000313" key="3">
    <source>
        <dbReference type="EMBL" id="GBO26564.1"/>
    </source>
</evidence>
<dbReference type="EMBL" id="BGPR01049573">
    <property type="protein sequence ID" value="GBO26564.1"/>
    <property type="molecule type" value="Genomic_DNA"/>
</dbReference>
<reference evidence="3 4" key="1">
    <citation type="journal article" date="2019" name="Sci. Rep.">
        <title>Orb-weaving spider Araneus ventricosus genome elucidates the spidroin gene catalogue.</title>
        <authorList>
            <person name="Kono N."/>
            <person name="Nakamura H."/>
            <person name="Ohtoshi R."/>
            <person name="Moran D.A.P."/>
            <person name="Shinohara A."/>
            <person name="Yoshida Y."/>
            <person name="Fujiwara M."/>
            <person name="Mori M."/>
            <person name="Tomita M."/>
            <person name="Arakawa K."/>
        </authorList>
    </citation>
    <scope>NUCLEOTIDE SEQUENCE [LARGE SCALE GENOMIC DNA]</scope>
</reference>
<feature type="compositionally biased region" description="Acidic residues" evidence="1">
    <location>
        <begin position="178"/>
        <end position="191"/>
    </location>
</feature>
<gene>
    <name evidence="3" type="ORF">AVEN_214079_1</name>
</gene>
<dbReference type="OrthoDB" id="62853at2759"/>
<evidence type="ECO:0000259" key="2">
    <source>
        <dbReference type="Pfam" id="PF00855"/>
    </source>
</evidence>
<dbReference type="CDD" id="cd05834">
    <property type="entry name" value="PWWP_HRP"/>
    <property type="match status" value="1"/>
</dbReference>
<feature type="non-terminal residue" evidence="3">
    <location>
        <position position="191"/>
    </location>
</feature>
<dbReference type="PANTHER" id="PTHR12550:SF70">
    <property type="entry name" value="JIL-1 ANCHORING AND STABILIZING PROTEIN, ISOFORM A"/>
    <property type="match status" value="1"/>
</dbReference>
<dbReference type="Proteomes" id="UP000499080">
    <property type="component" value="Unassembled WGS sequence"/>
</dbReference>
<sequence>MHDEIRPTGPSEREKETLLARAVKKTRFILLLLDSKKSLQCHLLVEPEAPPGKKVPKNKYPILFFGTYETAVLAAKDLYPYEQYKEKYGKQQKRKFFNEGLWEIENNPTAKPGTGHVTIKTVEKPDPQEDAVSDEEEKLVIDEKPNKEEKDSSSHKRKSEHKESKKSKKAKIEKEASADEDENDQSSDENS</sequence>
<accession>A0A4Y2VR05</accession>
<name>A0A4Y2VR05_ARAVE</name>
<dbReference type="SUPFAM" id="SSF63748">
    <property type="entry name" value="Tudor/PWWP/MBT"/>
    <property type="match status" value="1"/>
</dbReference>
<evidence type="ECO:0000256" key="1">
    <source>
        <dbReference type="SAM" id="MobiDB-lite"/>
    </source>
</evidence>
<feature type="domain" description="PWWP" evidence="2">
    <location>
        <begin position="52"/>
        <end position="107"/>
    </location>
</feature>
<evidence type="ECO:0000313" key="4">
    <source>
        <dbReference type="Proteomes" id="UP000499080"/>
    </source>
</evidence>
<dbReference type="Gene3D" id="2.30.30.140">
    <property type="match status" value="1"/>
</dbReference>
<organism evidence="3 4">
    <name type="scientific">Araneus ventricosus</name>
    <name type="common">Orbweaver spider</name>
    <name type="synonym">Epeira ventricosa</name>
    <dbReference type="NCBI Taxonomy" id="182803"/>
    <lineage>
        <taxon>Eukaryota</taxon>
        <taxon>Metazoa</taxon>
        <taxon>Ecdysozoa</taxon>
        <taxon>Arthropoda</taxon>
        <taxon>Chelicerata</taxon>
        <taxon>Arachnida</taxon>
        <taxon>Araneae</taxon>
        <taxon>Araneomorphae</taxon>
        <taxon>Entelegynae</taxon>
        <taxon>Araneoidea</taxon>
        <taxon>Araneidae</taxon>
        <taxon>Araneus</taxon>
    </lineage>
</organism>
<feature type="compositionally biased region" description="Basic residues" evidence="1">
    <location>
        <begin position="155"/>
        <end position="169"/>
    </location>
</feature>
<dbReference type="Pfam" id="PF00855">
    <property type="entry name" value="PWWP"/>
    <property type="match status" value="1"/>
</dbReference>
<protein>
    <recommendedName>
        <fullName evidence="2">PWWP domain-containing protein</fullName>
    </recommendedName>
</protein>
<dbReference type="InterPro" id="IPR000313">
    <property type="entry name" value="PWWP_dom"/>
</dbReference>
<dbReference type="PANTHER" id="PTHR12550">
    <property type="entry name" value="HEPATOMA-DERIVED GROWTH FACTOR-RELATED"/>
    <property type="match status" value="1"/>
</dbReference>
<keyword evidence="4" id="KW-1185">Reference proteome</keyword>
<feature type="compositionally biased region" description="Acidic residues" evidence="1">
    <location>
        <begin position="128"/>
        <end position="137"/>
    </location>
</feature>
<feature type="region of interest" description="Disordered" evidence="1">
    <location>
        <begin position="106"/>
        <end position="191"/>
    </location>
</feature>
<feature type="compositionally biased region" description="Basic and acidic residues" evidence="1">
    <location>
        <begin position="138"/>
        <end position="154"/>
    </location>
</feature>
<proteinExistence type="predicted"/>
<comment type="caution">
    <text evidence="3">The sequence shown here is derived from an EMBL/GenBank/DDBJ whole genome shotgun (WGS) entry which is preliminary data.</text>
</comment>